<sequence length="866" mass="92860">MRQRVRPLAAAVGSALLVLAQPAAHAEPAAPAAPGFSYYGGGSVPGSQQKRILLVVPILNGRELNDNLALWREPDGADFVNLDAFLHASAIDSTKDADGNYQLTTPIGQTLLPAASLRTDGGVVYAGLQTLSSVLAARVAFDDAEFALRIDLPWQPGAADKSPAAGDADQSVDVRAPQASLSRWRSELSGTVVDGEAAAYMNHRIAGALGPGYWHADFSHGVSGDSHDVDVQALSWLLDRGKSRWLVGQERLALHPLLASFEMTGVQYAQTNRPDLVYEAAGGYYGQLVPYQARPTSVIRGSGPPGGTAELRYGGQVLQRQTIRLDGRYEFRDVPAAPGDAIPIEVAVYAFGETGTPLRVDQTYSQAGNLQLPEGVNVHYVGLGSNGFLLDDNRSGTGGAGFYQFRRGFTDRVTAEAIVQSIGGRRQTVAGTALNLGMAGSWAAYAGRDDSGAGARQVLGDGQYGPWFWRANWLDYDDDYQADGSLGTRNRRAEAGRTFGDQLRVSLIHSDISGDAYSDIRYTKPAVTWRPTPRFSLGARPEYDGRYSYDAQWAVRRGTRLSASRYADISQIALDQDLGSRSRLQFTAQRDTELGNRYTATFNRYEGGRAHLAWAAGVLGGEGRTGFLAEASAELRPGLSARLTALRDPLHASDGTVIGFSIVADFAVTGAGLARGGVNQGYEREGGVSGIVERPAGARADFDLSGIPVLVDGHVRTRTEEGGHYHVQNLDPGVHRVELDNEGLPIELAVHEAPRRVEVRAGSLTRVDFGLELRLGLAGQVRGADGKPAVDIDVLVVDATGAIRARARSNTNGYYRLDGLPPGTYALRAVDRLERTLVETSLTLGERFLFGRELVLPADPNRSSPP</sequence>
<keyword evidence="2" id="KW-0378">Hydrolase</keyword>
<accession>A0A9X3YG78</accession>
<dbReference type="RefSeq" id="WP_263542733.1">
    <property type="nucleotide sequence ID" value="NZ_JAOVZO020000003.1"/>
</dbReference>
<dbReference type="AlphaFoldDB" id="A0A9X3YG78"/>
<keyword evidence="1" id="KW-0732">Signal</keyword>
<evidence type="ECO:0000256" key="1">
    <source>
        <dbReference type="SAM" id="SignalP"/>
    </source>
</evidence>
<protein>
    <submittedName>
        <fullName evidence="2">Carboxypeptidase regulatory-like domain-containing protein</fullName>
    </submittedName>
</protein>
<name>A0A9X3YG78_9GAMM</name>
<dbReference type="EMBL" id="JAOVZO020000003">
    <property type="protein sequence ID" value="MDC8011511.1"/>
    <property type="molecule type" value="Genomic_DNA"/>
</dbReference>
<evidence type="ECO:0000313" key="2">
    <source>
        <dbReference type="EMBL" id="MDC8011511.1"/>
    </source>
</evidence>
<gene>
    <name evidence="2" type="ORF">OD750_003000</name>
</gene>
<dbReference type="SUPFAM" id="SSF49478">
    <property type="entry name" value="Cna protein B-type domain"/>
    <property type="match status" value="1"/>
</dbReference>
<dbReference type="GO" id="GO:0004180">
    <property type="term" value="F:carboxypeptidase activity"/>
    <property type="evidence" value="ECO:0007669"/>
    <property type="project" value="UniProtKB-KW"/>
</dbReference>
<feature type="signal peptide" evidence="1">
    <location>
        <begin position="1"/>
        <end position="26"/>
    </location>
</feature>
<dbReference type="Pfam" id="PF13620">
    <property type="entry name" value="CarboxypepD_reg"/>
    <property type="match status" value="1"/>
</dbReference>
<reference evidence="2" key="1">
    <citation type="submission" date="2023-02" db="EMBL/GenBank/DDBJ databases">
        <title>Tahibacter soli sp. nov. isolated from soil.</title>
        <authorList>
            <person name="Baek J.H."/>
            <person name="Lee J.K."/>
            <person name="Choi D.G."/>
            <person name="Jeon C.O."/>
        </authorList>
    </citation>
    <scope>NUCLEOTIDE SEQUENCE</scope>
    <source>
        <strain evidence="2">BL</strain>
    </source>
</reference>
<dbReference type="Proteomes" id="UP001139971">
    <property type="component" value="Unassembled WGS sequence"/>
</dbReference>
<keyword evidence="2" id="KW-0121">Carboxypeptidase</keyword>
<keyword evidence="2" id="KW-0645">Protease</keyword>
<proteinExistence type="predicted"/>
<organism evidence="2 3">
    <name type="scientific">Tahibacter soli</name>
    <dbReference type="NCBI Taxonomy" id="2983605"/>
    <lineage>
        <taxon>Bacteria</taxon>
        <taxon>Pseudomonadati</taxon>
        <taxon>Pseudomonadota</taxon>
        <taxon>Gammaproteobacteria</taxon>
        <taxon>Lysobacterales</taxon>
        <taxon>Rhodanobacteraceae</taxon>
        <taxon>Tahibacter</taxon>
    </lineage>
</organism>
<feature type="chain" id="PRO_5040987582" evidence="1">
    <location>
        <begin position="27"/>
        <end position="866"/>
    </location>
</feature>
<comment type="caution">
    <text evidence="2">The sequence shown here is derived from an EMBL/GenBank/DDBJ whole genome shotgun (WGS) entry which is preliminary data.</text>
</comment>
<evidence type="ECO:0000313" key="3">
    <source>
        <dbReference type="Proteomes" id="UP001139971"/>
    </source>
</evidence>
<keyword evidence="3" id="KW-1185">Reference proteome</keyword>